<dbReference type="InterPro" id="IPR013857">
    <property type="entry name" value="NADH-UbQ_OxRdtase-assoc_prot30"/>
</dbReference>
<dbReference type="PANTHER" id="PTHR13194:SF19">
    <property type="entry name" value="NAD(P)-BINDING ROSSMANN-FOLD SUPERFAMILY PROTEIN"/>
    <property type="match status" value="1"/>
</dbReference>
<dbReference type="SUPFAM" id="SSF49785">
    <property type="entry name" value="Galactose-binding domain-like"/>
    <property type="match status" value="1"/>
</dbReference>
<dbReference type="InterPro" id="IPR039131">
    <property type="entry name" value="NDUFAF1"/>
</dbReference>
<reference evidence="4" key="1">
    <citation type="journal article" date="2020" name="Stud. Mycol.">
        <title>101 Dothideomycetes genomes: a test case for predicting lifestyles and emergence of pathogens.</title>
        <authorList>
            <person name="Haridas S."/>
            <person name="Albert R."/>
            <person name="Binder M."/>
            <person name="Bloem J."/>
            <person name="Labutti K."/>
            <person name="Salamov A."/>
            <person name="Andreopoulos B."/>
            <person name="Baker S."/>
            <person name="Barry K."/>
            <person name="Bills G."/>
            <person name="Bluhm B."/>
            <person name="Cannon C."/>
            <person name="Castanera R."/>
            <person name="Culley D."/>
            <person name="Daum C."/>
            <person name="Ezra D."/>
            <person name="Gonzalez J."/>
            <person name="Henrissat B."/>
            <person name="Kuo A."/>
            <person name="Liang C."/>
            <person name="Lipzen A."/>
            <person name="Lutzoni F."/>
            <person name="Magnuson J."/>
            <person name="Mondo S."/>
            <person name="Nolan M."/>
            <person name="Ohm R."/>
            <person name="Pangilinan J."/>
            <person name="Park H.-J."/>
            <person name="Ramirez L."/>
            <person name="Alfaro M."/>
            <person name="Sun H."/>
            <person name="Tritt A."/>
            <person name="Yoshinaga Y."/>
            <person name="Zwiers L.-H."/>
            <person name="Turgeon B."/>
            <person name="Goodwin S."/>
            <person name="Spatafora J."/>
            <person name="Crous P."/>
            <person name="Grigoriev I."/>
        </authorList>
    </citation>
    <scope>NUCLEOTIDE SEQUENCE</scope>
    <source>
        <strain evidence="4">CBS 690.94</strain>
    </source>
</reference>
<gene>
    <name evidence="4" type="ORF">P171DRAFT_429293</name>
</gene>
<feature type="transmembrane region" description="Helical" evidence="2">
    <location>
        <begin position="212"/>
        <end position="235"/>
    </location>
</feature>
<evidence type="ECO:0000256" key="2">
    <source>
        <dbReference type="SAM" id="Phobius"/>
    </source>
</evidence>
<keyword evidence="2" id="KW-1133">Transmembrane helix</keyword>
<keyword evidence="5" id="KW-1185">Reference proteome</keyword>
<comment type="caution">
    <text evidence="4">The sequence shown here is derived from an EMBL/GenBank/DDBJ whole genome shotgun (WGS) entry which is preliminary data.</text>
</comment>
<name>A0A9P4PPC2_9PLEO</name>
<dbReference type="GO" id="GO:0051082">
    <property type="term" value="F:unfolded protein binding"/>
    <property type="evidence" value="ECO:0007669"/>
    <property type="project" value="TreeGrafter"/>
</dbReference>
<organism evidence="4 5">
    <name type="scientific">Karstenula rhodostoma CBS 690.94</name>
    <dbReference type="NCBI Taxonomy" id="1392251"/>
    <lineage>
        <taxon>Eukaryota</taxon>
        <taxon>Fungi</taxon>
        <taxon>Dikarya</taxon>
        <taxon>Ascomycota</taxon>
        <taxon>Pezizomycotina</taxon>
        <taxon>Dothideomycetes</taxon>
        <taxon>Pleosporomycetidae</taxon>
        <taxon>Pleosporales</taxon>
        <taxon>Massarineae</taxon>
        <taxon>Didymosphaeriaceae</taxon>
        <taxon>Karstenula</taxon>
    </lineage>
</organism>
<comment type="similarity">
    <text evidence="1">Belongs to the CIA30 family.</text>
</comment>
<keyword evidence="2" id="KW-0812">Transmembrane</keyword>
<dbReference type="Pfam" id="PF08547">
    <property type="entry name" value="CIA30"/>
    <property type="match status" value="1"/>
</dbReference>
<dbReference type="EMBL" id="MU001496">
    <property type="protein sequence ID" value="KAF2447672.1"/>
    <property type="molecule type" value="Genomic_DNA"/>
</dbReference>
<protein>
    <submittedName>
        <fullName evidence="4">CIA30-domain-containing protein</fullName>
    </submittedName>
</protein>
<evidence type="ECO:0000313" key="5">
    <source>
        <dbReference type="Proteomes" id="UP000799764"/>
    </source>
</evidence>
<evidence type="ECO:0000256" key="1">
    <source>
        <dbReference type="ARBA" id="ARBA00007884"/>
    </source>
</evidence>
<dbReference type="OrthoDB" id="426386at2759"/>
<keyword evidence="2" id="KW-0472">Membrane</keyword>
<evidence type="ECO:0000313" key="4">
    <source>
        <dbReference type="EMBL" id="KAF2447672.1"/>
    </source>
</evidence>
<sequence length="245" mass="27793">MIKDKEHVFFGDDKSWKASDWTASDDRVRSGKSQSYLEISGSTARFHGHLDIKTLGGAGFASQRTVAEDGTWDVSHYDGILLNLGKSDGKRYTFILKDELLPRNPDNGREQATISWEYDFVVSEDAAQAESSFVYIPWKELKPTYRGKEKKGVKDFDTKNVKRFSLMMRSFFGDQQGDFSLSVKSIKAVSRPKDLEKSPTESERKATLRAPLLLSLLATTILAYGLCAYVCPWVMNTHTMKHWGW</sequence>
<proteinExistence type="inferred from homology"/>
<accession>A0A9P4PPC2</accession>
<dbReference type="InterPro" id="IPR008979">
    <property type="entry name" value="Galactose-bd-like_sf"/>
</dbReference>
<dbReference type="Proteomes" id="UP000799764">
    <property type="component" value="Unassembled WGS sequence"/>
</dbReference>
<feature type="domain" description="NADH:ubiquinone oxidoreductase intermediate-associated protein 30" evidence="3">
    <location>
        <begin position="17"/>
        <end position="183"/>
    </location>
</feature>
<dbReference type="PANTHER" id="PTHR13194">
    <property type="entry name" value="COMPLEX I INTERMEDIATE-ASSOCIATED PROTEIN 30"/>
    <property type="match status" value="1"/>
</dbReference>
<dbReference type="AlphaFoldDB" id="A0A9P4PPC2"/>
<evidence type="ECO:0000259" key="3">
    <source>
        <dbReference type="Pfam" id="PF08547"/>
    </source>
</evidence>
<dbReference type="GO" id="GO:0010257">
    <property type="term" value="P:NADH dehydrogenase complex assembly"/>
    <property type="evidence" value="ECO:0007669"/>
    <property type="project" value="TreeGrafter"/>
</dbReference>